<evidence type="ECO:0000256" key="6">
    <source>
        <dbReference type="ARBA" id="ARBA00023194"/>
    </source>
</evidence>
<feature type="active site" description="Proton donor; for dehydratase activity" evidence="9">
    <location>
        <position position="1081"/>
    </location>
</feature>
<dbReference type="PROSITE" id="PS50075">
    <property type="entry name" value="CARRIER"/>
    <property type="match status" value="1"/>
</dbReference>
<dbReference type="Gene3D" id="3.10.129.110">
    <property type="entry name" value="Polyketide synthase dehydratase"/>
    <property type="match status" value="1"/>
</dbReference>
<evidence type="ECO:0000313" key="13">
    <source>
        <dbReference type="EMBL" id="RZU54180.1"/>
    </source>
</evidence>
<comment type="cofactor">
    <cofactor evidence="1">
        <name>pantetheine 4'-phosphate</name>
        <dbReference type="ChEBI" id="CHEBI:47942"/>
    </cofactor>
</comment>
<dbReference type="PANTHER" id="PTHR43775:SF51">
    <property type="entry name" value="INACTIVE PHENOLPHTHIOCEROL SYNTHESIS POLYKETIDE SYNTHASE TYPE I PKS1-RELATED"/>
    <property type="match status" value="1"/>
</dbReference>
<dbReference type="InterPro" id="IPR001227">
    <property type="entry name" value="Ac_transferase_dom_sf"/>
</dbReference>
<dbReference type="InterPro" id="IPR020802">
    <property type="entry name" value="TesA-like"/>
</dbReference>
<dbReference type="SMART" id="SM01294">
    <property type="entry name" value="PKS_PP_betabranch"/>
    <property type="match status" value="1"/>
</dbReference>
<dbReference type="InterPro" id="IPR016039">
    <property type="entry name" value="Thiolase-like"/>
</dbReference>
<dbReference type="Pfam" id="PF21089">
    <property type="entry name" value="PKS_DH_N"/>
    <property type="match status" value="1"/>
</dbReference>
<dbReference type="InterPro" id="IPR014031">
    <property type="entry name" value="Ketoacyl_synth_C"/>
</dbReference>
<dbReference type="Gene3D" id="3.40.50.720">
    <property type="entry name" value="NAD(P)-binding Rossmann-like Domain"/>
    <property type="match status" value="1"/>
</dbReference>
<feature type="region of interest" description="N-terminal hotdog fold" evidence="9">
    <location>
        <begin position="894"/>
        <end position="1008"/>
    </location>
</feature>
<dbReference type="PANTHER" id="PTHR43775">
    <property type="entry name" value="FATTY ACID SYNTHASE"/>
    <property type="match status" value="1"/>
</dbReference>
<feature type="domain" description="Carrier" evidence="10">
    <location>
        <begin position="1633"/>
        <end position="1708"/>
    </location>
</feature>
<keyword evidence="7" id="KW-0511">Multifunctional enzyme</keyword>
<dbReference type="SMART" id="SM00824">
    <property type="entry name" value="PKS_TE"/>
    <property type="match status" value="1"/>
</dbReference>
<dbReference type="GO" id="GO:0004315">
    <property type="term" value="F:3-oxoacyl-[acyl-carrier-protein] synthase activity"/>
    <property type="evidence" value="ECO:0007669"/>
    <property type="project" value="InterPro"/>
</dbReference>
<feature type="domain" description="Ketosynthase family 3 (KS3)" evidence="11">
    <location>
        <begin position="33"/>
        <end position="454"/>
    </location>
</feature>
<evidence type="ECO:0000256" key="2">
    <source>
        <dbReference type="ARBA" id="ARBA00004792"/>
    </source>
</evidence>
<dbReference type="Pfam" id="PF00109">
    <property type="entry name" value="ketoacyl-synt"/>
    <property type="match status" value="1"/>
</dbReference>
<dbReference type="InterPro" id="IPR042104">
    <property type="entry name" value="PKS_dehydratase_sf"/>
</dbReference>
<dbReference type="GO" id="GO:0004312">
    <property type="term" value="F:fatty acid synthase activity"/>
    <property type="evidence" value="ECO:0007669"/>
    <property type="project" value="TreeGrafter"/>
</dbReference>
<dbReference type="InterPro" id="IPR013968">
    <property type="entry name" value="PKS_KR"/>
</dbReference>
<dbReference type="InterPro" id="IPR015083">
    <property type="entry name" value="NorB/c/GfsB-D-like_docking"/>
</dbReference>
<dbReference type="PROSITE" id="PS00606">
    <property type="entry name" value="KS3_1"/>
    <property type="match status" value="1"/>
</dbReference>
<sequence length="2016" mass="208818">MSDEEKLVEYLKWVTADLHETRQRLERAEASAHEPIAIVGMACRLPGGVQSPEDLWRLVSGDRDAITSFPGDRGWDLGALAGDDAGRSATLQGGFLFDAADFDAEFFGVSPREALAMDPQQRLLLETSWEALERVGLDPRSLRGSRTGVFVGTNGQDYGHVLMMSGEDVEGHAGMGTAASVMSGRVAYALGLRGPAVTIDTACSSSLVALHLAGQALRGGECTLALAGGVTVMSTAAGFAGFTRQGGLAPDGRCKAFSDDADGTGWSEGVGVLVLEKLSDARRLGHRVLAVVKGSATNQDGASNGLTAPNGPAQIQVIKAALARAGLTASEVDAVEAHGTGTVLGDPIEAQALLTAYGQERTVPLRVGAVKSHLGHTQAAAGVAGVIKMVQALRHEVLPRTLHVSRPSSHVDWSAGAVRLLTEAEPWPATDRPRRAGVSAFGVSGTNAHVILEEAPAPEAMAGPGAGAPRFVPWAVSARSAASLDAQLDALRTAFDGGERTTDPLDVGYSLATTRTLFPHRAVLGAGPDGVVELARGVAAKRPVGALFSGQGAQRLGMGRELAGRFGVFAAALEQVCAHLDPLLPRPLREVMWGDSQAELDETGWAQPALFAVEVALFRLAESWGVTVAHVLGHSVGEIAAAHVAGVLSLPDACRLVAARARLMQALPREGTMVAVQATEAEIRPLLTGDVAVAAVNGPDAVVISGREDAVLAVAARFERTKRLAVSHAFHSPLMDPMLDDLRSVAAGLTYHEPTIPMVSTGDVTEPGYWVRQVRDPVRFADGVAALVAGGATALVEVGPDSTLAALAAHLVPDGTVVTPLLRKDRPESEAVVAALATLHVAGAGVELAAFFAGTGARVVELPTYRFDHRRYWPSGTAAFGVGAAGLGVASAGHPLLGAAVTVAGSGDLVLTGQLSLRTHPWLAEHVVGGAVLFPGTGFLELAVRAADLAGHDRIEHLTLAAPLVLPADEPVTVQVRVSDGRVGVYAQAAGEWVPHATGELTTGERVAAFDVTAWPPPGAEPVPLDGFYDQLAEHARLAYGPAFQGVRAVWRRDGEVFAEVALPDRVAGAASFGLHPALLDAALHPIVFLGEQSKGLPFAFGGVSLHTTGVSALRVRLSPLPGGAVAVTAVDPVGVPVLSVESLELRTTSARAARPLPAAFRVDFSPAQLAAEPFHGRWGVVGVDEFDLGFAVHSAGQTVTAYGDSLAGALVDGVGAPEVFLVPLAADPTAGPAVAAHTLTAYALAVVREAVADDRFADTRVVFVTSRAVTLPGETEVDPAAAAAAGLVRSAQSEHPGRFLLVDIDRAEVSPGLLPALITGDEPQVTIRDGVAYVPRLVPITGEAPQPRTWPADGTVLITGGTGGLGAELAHHLAAQGVRHLLLAGRRGADAPGAAALRARLGDAGAQVTFASCDVSSRAQVDELIAAVPAAHPLTAVIHAAGVLDDGLVTSLTPQRVDTVLAAKADGAWHLHEATRGLDLEVFALYSSVAGIMGGAGQGNYAAANAFLDALAELRRAHGLPGTSIAWGPWEPVAGMTAELSAAARERIARSGFPPMSAAQGHAAFDAAVAADRPTIAALNLSAAGARSAQGQVPPLLRNLVAGGARPLVRTGRAAATVRDRLDTMDGTAKRTFLRNLIAEYAAKLLGHADPTAIDAERDFLELGFDSLIAVELRNQLSDALSLRLPTSIVFDSRTPAGFAEWLLGELAGAAPGGAAAPGATRTVAAGETVHELFQQAVRDGRALAGLRLLSAVAALRPSFDSPAELEDLPAAVTLAEGSRQPRLICVSSPGASAGVHLYARVAAHLRGKRHVSALPLVGFAPGEPLPATTEAAGRVVAESVLHASEGDPFVLLGHSSGGTLAYFAAGILEQTWGVRPEAVIMLDTLSLRYDDSENINFDATSTNYFSSMDSPAVSMNSARLSAMAHWFVKMTGIGDEPTVPKLMIRCTREVDGTDFETSSGIAVAVPADEVREIKTDHMSMVMEDSALTAQLIDEWLTDLTAGHTPSQRHPKADQ</sequence>
<evidence type="ECO:0000256" key="5">
    <source>
        <dbReference type="ARBA" id="ARBA00022679"/>
    </source>
</evidence>
<dbReference type="CDD" id="cd00833">
    <property type="entry name" value="PKS"/>
    <property type="match status" value="1"/>
</dbReference>
<dbReference type="SMART" id="SM00822">
    <property type="entry name" value="PKS_KR"/>
    <property type="match status" value="1"/>
</dbReference>
<evidence type="ECO:0000259" key="10">
    <source>
        <dbReference type="PROSITE" id="PS50075"/>
    </source>
</evidence>
<dbReference type="SUPFAM" id="SSF53901">
    <property type="entry name" value="Thiolase-like"/>
    <property type="match status" value="1"/>
</dbReference>
<dbReference type="InterPro" id="IPR006162">
    <property type="entry name" value="Ppantetheine_attach_site"/>
</dbReference>
<reference evidence="13 14" key="1">
    <citation type="submission" date="2019-02" db="EMBL/GenBank/DDBJ databases">
        <title>Sequencing the genomes of 1000 actinobacteria strains.</title>
        <authorList>
            <person name="Klenk H.-P."/>
        </authorList>
    </citation>
    <scope>NUCLEOTIDE SEQUENCE [LARGE SCALE GENOMIC DNA]</scope>
    <source>
        <strain evidence="13 14">DSM 45162</strain>
    </source>
</reference>
<keyword evidence="3" id="KW-0596">Phosphopantetheine</keyword>
<dbReference type="PROSITE" id="PS52004">
    <property type="entry name" value="KS3_2"/>
    <property type="match status" value="1"/>
</dbReference>
<dbReference type="InterPro" id="IPR020806">
    <property type="entry name" value="PKS_PP-bd"/>
</dbReference>
<keyword evidence="6" id="KW-0045">Antibiotic biosynthesis</keyword>
<dbReference type="SUPFAM" id="SSF55048">
    <property type="entry name" value="Probable ACP-binding domain of malonyl-CoA ACP transacylase"/>
    <property type="match status" value="1"/>
</dbReference>
<gene>
    <name evidence="13" type="ORF">EV385_6123</name>
</gene>
<feature type="active site" description="Proton acceptor; for dehydratase activity" evidence="9">
    <location>
        <position position="926"/>
    </location>
</feature>
<dbReference type="InterPro" id="IPR018201">
    <property type="entry name" value="Ketoacyl_synth_AS"/>
</dbReference>
<dbReference type="GO" id="GO:0006633">
    <property type="term" value="P:fatty acid biosynthetic process"/>
    <property type="evidence" value="ECO:0007669"/>
    <property type="project" value="InterPro"/>
</dbReference>
<dbReference type="InterPro" id="IPR049551">
    <property type="entry name" value="PKS_DH_C"/>
</dbReference>
<evidence type="ECO:0000313" key="14">
    <source>
        <dbReference type="Proteomes" id="UP000292564"/>
    </source>
</evidence>
<comment type="pathway">
    <text evidence="2">Antibiotic biosynthesis.</text>
</comment>
<dbReference type="Gene3D" id="3.30.70.3290">
    <property type="match status" value="1"/>
</dbReference>
<dbReference type="Gene3D" id="1.10.1200.10">
    <property type="entry name" value="ACP-like"/>
    <property type="match status" value="1"/>
</dbReference>
<dbReference type="InterPro" id="IPR016035">
    <property type="entry name" value="Acyl_Trfase/lysoPLipase"/>
</dbReference>
<dbReference type="SMART" id="SM00823">
    <property type="entry name" value="PKS_PP"/>
    <property type="match status" value="1"/>
</dbReference>
<dbReference type="Pfam" id="PF16197">
    <property type="entry name" value="KAsynt_C_assoc"/>
    <property type="match status" value="1"/>
</dbReference>
<dbReference type="InterPro" id="IPR001031">
    <property type="entry name" value="Thioesterase"/>
</dbReference>
<proteinExistence type="predicted"/>
<dbReference type="SUPFAM" id="SSF51735">
    <property type="entry name" value="NAD(P)-binding Rossmann-fold domains"/>
    <property type="match status" value="2"/>
</dbReference>
<dbReference type="Pfam" id="PF22953">
    <property type="entry name" value="SpnB_Rossmann"/>
    <property type="match status" value="1"/>
</dbReference>
<accession>A0A4Q7ZSL5</accession>
<dbReference type="InterPro" id="IPR009081">
    <property type="entry name" value="PP-bd_ACP"/>
</dbReference>
<keyword evidence="4" id="KW-0597">Phosphoprotein</keyword>
<dbReference type="Pfam" id="PF02801">
    <property type="entry name" value="Ketoacyl-synt_C"/>
    <property type="match status" value="1"/>
</dbReference>
<organism evidence="13 14">
    <name type="scientific">Krasilnikovia cinnamomea</name>
    <dbReference type="NCBI Taxonomy" id="349313"/>
    <lineage>
        <taxon>Bacteria</taxon>
        <taxon>Bacillati</taxon>
        <taxon>Actinomycetota</taxon>
        <taxon>Actinomycetes</taxon>
        <taxon>Micromonosporales</taxon>
        <taxon>Micromonosporaceae</taxon>
        <taxon>Krasilnikovia</taxon>
    </lineage>
</organism>
<dbReference type="InterPro" id="IPR016036">
    <property type="entry name" value="Malonyl_transacylase_ACP-bd"/>
</dbReference>
<dbReference type="Gene3D" id="3.40.50.1820">
    <property type="entry name" value="alpha/beta hydrolase"/>
    <property type="match status" value="1"/>
</dbReference>
<dbReference type="Pfam" id="PF08659">
    <property type="entry name" value="KR"/>
    <property type="match status" value="1"/>
</dbReference>
<dbReference type="Pfam" id="PF08990">
    <property type="entry name" value="Docking"/>
    <property type="match status" value="1"/>
</dbReference>
<feature type="domain" description="PKS/mFAS DH" evidence="12">
    <location>
        <begin position="894"/>
        <end position="1155"/>
    </location>
</feature>
<dbReference type="SMART" id="SM00827">
    <property type="entry name" value="PKS_AT"/>
    <property type="match status" value="1"/>
</dbReference>
<dbReference type="InterPro" id="IPR020841">
    <property type="entry name" value="PKS_Beta-ketoAc_synthase_dom"/>
</dbReference>
<dbReference type="InterPro" id="IPR014030">
    <property type="entry name" value="Ketoacyl_synth_N"/>
</dbReference>
<dbReference type="CDD" id="cd08956">
    <property type="entry name" value="KR_3_FAS_SDR_x"/>
    <property type="match status" value="1"/>
</dbReference>
<dbReference type="InterPro" id="IPR036291">
    <property type="entry name" value="NAD(P)-bd_dom_sf"/>
</dbReference>
<evidence type="ECO:0000256" key="1">
    <source>
        <dbReference type="ARBA" id="ARBA00001957"/>
    </source>
</evidence>
<dbReference type="Pfam" id="PF00698">
    <property type="entry name" value="Acyl_transf_1"/>
    <property type="match status" value="1"/>
</dbReference>
<name>A0A4Q7ZSL5_9ACTN</name>
<dbReference type="FunFam" id="3.40.47.10:FF:000019">
    <property type="entry name" value="Polyketide synthase type I"/>
    <property type="match status" value="1"/>
</dbReference>
<evidence type="ECO:0000256" key="3">
    <source>
        <dbReference type="ARBA" id="ARBA00022450"/>
    </source>
</evidence>
<keyword evidence="14" id="KW-1185">Reference proteome</keyword>
<dbReference type="OrthoDB" id="3406074at2"/>
<dbReference type="InterPro" id="IPR014043">
    <property type="entry name" value="Acyl_transferase_dom"/>
</dbReference>
<dbReference type="InterPro" id="IPR055123">
    <property type="entry name" value="SpnB-like_Rossmann"/>
</dbReference>
<evidence type="ECO:0000256" key="9">
    <source>
        <dbReference type="PROSITE-ProRule" id="PRU01363"/>
    </source>
</evidence>
<dbReference type="InterPro" id="IPR036736">
    <property type="entry name" value="ACP-like_sf"/>
</dbReference>
<evidence type="ECO:0000256" key="4">
    <source>
        <dbReference type="ARBA" id="ARBA00022553"/>
    </source>
</evidence>
<dbReference type="SUPFAM" id="SSF53474">
    <property type="entry name" value="alpha/beta-Hydrolases"/>
    <property type="match status" value="1"/>
</dbReference>
<dbReference type="Gene3D" id="3.40.47.10">
    <property type="match status" value="1"/>
</dbReference>
<keyword evidence="5" id="KW-0808">Transferase</keyword>
<dbReference type="Proteomes" id="UP000292564">
    <property type="component" value="Unassembled WGS sequence"/>
</dbReference>
<evidence type="ECO:0000256" key="7">
    <source>
        <dbReference type="ARBA" id="ARBA00023268"/>
    </source>
</evidence>
<comment type="caution">
    <text evidence="13">The sequence shown here is derived from an EMBL/GenBank/DDBJ whole genome shotgun (WGS) entry which is preliminary data.</text>
</comment>
<dbReference type="SUPFAM" id="SSF52151">
    <property type="entry name" value="FabD/lysophospholipase-like"/>
    <property type="match status" value="1"/>
</dbReference>
<dbReference type="Pfam" id="PF00550">
    <property type="entry name" value="PP-binding"/>
    <property type="match status" value="1"/>
</dbReference>
<dbReference type="Pfam" id="PF14765">
    <property type="entry name" value="PS-DH"/>
    <property type="match status" value="1"/>
</dbReference>
<feature type="region of interest" description="C-terminal hotdog fold" evidence="9">
    <location>
        <begin position="1020"/>
        <end position="1155"/>
    </location>
</feature>
<evidence type="ECO:0000256" key="8">
    <source>
        <dbReference type="ARBA" id="ARBA00023315"/>
    </source>
</evidence>
<dbReference type="InterPro" id="IPR049552">
    <property type="entry name" value="PKS_DH_N"/>
</dbReference>
<dbReference type="Pfam" id="PF00975">
    <property type="entry name" value="Thioesterase"/>
    <property type="match status" value="1"/>
</dbReference>
<dbReference type="InterPro" id="IPR057326">
    <property type="entry name" value="KR_dom"/>
</dbReference>
<keyword evidence="8" id="KW-0012">Acyltransferase</keyword>
<dbReference type="GO" id="GO:0033068">
    <property type="term" value="P:macrolide biosynthetic process"/>
    <property type="evidence" value="ECO:0007669"/>
    <property type="project" value="UniProtKB-ARBA"/>
</dbReference>
<dbReference type="PROSITE" id="PS00012">
    <property type="entry name" value="PHOSPHOPANTETHEINE"/>
    <property type="match status" value="1"/>
</dbReference>
<dbReference type="PROSITE" id="PS52019">
    <property type="entry name" value="PKS_MFAS_DH"/>
    <property type="match status" value="1"/>
</dbReference>
<dbReference type="GO" id="GO:0031177">
    <property type="term" value="F:phosphopantetheine binding"/>
    <property type="evidence" value="ECO:0007669"/>
    <property type="project" value="InterPro"/>
</dbReference>
<dbReference type="InterPro" id="IPR050091">
    <property type="entry name" value="PKS_NRPS_Biosynth_Enz"/>
</dbReference>
<dbReference type="InterPro" id="IPR049900">
    <property type="entry name" value="PKS_mFAS_DH"/>
</dbReference>
<dbReference type="InterPro" id="IPR029058">
    <property type="entry name" value="AB_hydrolase_fold"/>
</dbReference>
<dbReference type="SMART" id="SM00826">
    <property type="entry name" value="PKS_DH"/>
    <property type="match status" value="1"/>
</dbReference>
<evidence type="ECO:0000259" key="11">
    <source>
        <dbReference type="PROSITE" id="PS52004"/>
    </source>
</evidence>
<protein>
    <submittedName>
        <fullName evidence="13">Polyene macrolide polyketide synthase</fullName>
    </submittedName>
</protein>
<evidence type="ECO:0000259" key="12">
    <source>
        <dbReference type="PROSITE" id="PS52019"/>
    </source>
</evidence>
<dbReference type="EMBL" id="SHKY01000001">
    <property type="protein sequence ID" value="RZU54180.1"/>
    <property type="molecule type" value="Genomic_DNA"/>
</dbReference>
<dbReference type="InterPro" id="IPR032821">
    <property type="entry name" value="PKS_assoc"/>
</dbReference>
<dbReference type="InterPro" id="IPR020807">
    <property type="entry name" value="PKS_DH"/>
</dbReference>
<dbReference type="SMART" id="SM00825">
    <property type="entry name" value="PKS_KS"/>
    <property type="match status" value="1"/>
</dbReference>
<dbReference type="Gene3D" id="3.40.366.10">
    <property type="entry name" value="Malonyl-Coenzyme A Acyl Carrier Protein, domain 2"/>
    <property type="match status" value="1"/>
</dbReference>